<feature type="region of interest" description="Disordered" evidence="1">
    <location>
        <begin position="31"/>
        <end position="84"/>
    </location>
</feature>
<keyword evidence="2" id="KW-0472">Membrane</keyword>
<proteinExistence type="predicted"/>
<evidence type="ECO:0000256" key="2">
    <source>
        <dbReference type="SAM" id="Phobius"/>
    </source>
</evidence>
<dbReference type="AlphaFoldDB" id="A0A165HQ18"/>
<keyword evidence="4" id="KW-1185">Reference proteome</keyword>
<dbReference type="EMBL" id="KV426011">
    <property type="protein sequence ID" value="KZV92297.1"/>
    <property type="molecule type" value="Genomic_DNA"/>
</dbReference>
<feature type="compositionally biased region" description="Low complexity" evidence="1">
    <location>
        <begin position="41"/>
        <end position="50"/>
    </location>
</feature>
<dbReference type="Proteomes" id="UP000077266">
    <property type="component" value="Unassembled WGS sequence"/>
</dbReference>
<dbReference type="InParanoid" id="A0A165HQ18"/>
<evidence type="ECO:0000313" key="3">
    <source>
        <dbReference type="EMBL" id="KZV92297.1"/>
    </source>
</evidence>
<name>A0A165HQ18_EXIGL</name>
<keyword evidence="2" id="KW-0812">Transmembrane</keyword>
<accession>A0A165HQ18</accession>
<evidence type="ECO:0000256" key="1">
    <source>
        <dbReference type="SAM" id="MobiDB-lite"/>
    </source>
</evidence>
<protein>
    <submittedName>
        <fullName evidence="3">Uncharacterized protein</fullName>
    </submittedName>
</protein>
<dbReference type="PROSITE" id="PS51257">
    <property type="entry name" value="PROKAR_LIPOPROTEIN"/>
    <property type="match status" value="1"/>
</dbReference>
<evidence type="ECO:0000313" key="4">
    <source>
        <dbReference type="Proteomes" id="UP000077266"/>
    </source>
</evidence>
<feature type="compositionally biased region" description="Polar residues" evidence="1">
    <location>
        <begin position="58"/>
        <end position="73"/>
    </location>
</feature>
<feature type="transmembrane region" description="Helical" evidence="2">
    <location>
        <begin position="6"/>
        <end position="27"/>
    </location>
</feature>
<keyword evidence="2" id="KW-1133">Transmembrane helix</keyword>
<sequence>MSVVVVRASPVAFTLSFLSCSMLTLILSHRTNSLPHPSSPPQQTSTSSHSNMPKLSVAPSTNAATPPSSTRVAQSPRAPAPRPS</sequence>
<gene>
    <name evidence="3" type="ORF">EXIGLDRAFT_718578</name>
</gene>
<reference evidence="3 4" key="1">
    <citation type="journal article" date="2016" name="Mol. Biol. Evol.">
        <title>Comparative Genomics of Early-Diverging Mushroom-Forming Fungi Provides Insights into the Origins of Lignocellulose Decay Capabilities.</title>
        <authorList>
            <person name="Nagy L.G."/>
            <person name="Riley R."/>
            <person name="Tritt A."/>
            <person name="Adam C."/>
            <person name="Daum C."/>
            <person name="Floudas D."/>
            <person name="Sun H."/>
            <person name="Yadav J.S."/>
            <person name="Pangilinan J."/>
            <person name="Larsson K.H."/>
            <person name="Matsuura K."/>
            <person name="Barry K."/>
            <person name="Labutti K."/>
            <person name="Kuo R."/>
            <person name="Ohm R.A."/>
            <person name="Bhattacharya S.S."/>
            <person name="Shirouzu T."/>
            <person name="Yoshinaga Y."/>
            <person name="Martin F.M."/>
            <person name="Grigoriev I.V."/>
            <person name="Hibbett D.S."/>
        </authorList>
    </citation>
    <scope>NUCLEOTIDE SEQUENCE [LARGE SCALE GENOMIC DNA]</scope>
    <source>
        <strain evidence="3 4">HHB12029</strain>
    </source>
</reference>
<organism evidence="3 4">
    <name type="scientific">Exidia glandulosa HHB12029</name>
    <dbReference type="NCBI Taxonomy" id="1314781"/>
    <lineage>
        <taxon>Eukaryota</taxon>
        <taxon>Fungi</taxon>
        <taxon>Dikarya</taxon>
        <taxon>Basidiomycota</taxon>
        <taxon>Agaricomycotina</taxon>
        <taxon>Agaricomycetes</taxon>
        <taxon>Auriculariales</taxon>
        <taxon>Exidiaceae</taxon>
        <taxon>Exidia</taxon>
    </lineage>
</organism>